<evidence type="ECO:0000313" key="7">
    <source>
        <dbReference type="Proteomes" id="UP000217289"/>
    </source>
</evidence>
<dbReference type="EMBL" id="CP022163">
    <property type="protein sequence ID" value="ATB29769.1"/>
    <property type="molecule type" value="Genomic_DNA"/>
</dbReference>
<dbReference type="GO" id="GO:0016020">
    <property type="term" value="C:membrane"/>
    <property type="evidence" value="ECO:0007669"/>
    <property type="project" value="InterPro"/>
</dbReference>
<name>A0A250ID47_9BACT</name>
<dbReference type="InterPro" id="IPR004090">
    <property type="entry name" value="Chemotax_Me-accpt_rcpt"/>
</dbReference>
<keyword evidence="7" id="KW-1185">Reference proteome</keyword>
<gene>
    <name evidence="6" type="ORF">MEBOL_003224</name>
</gene>
<dbReference type="Gene3D" id="1.10.287.950">
    <property type="entry name" value="Methyl-accepting chemotaxis protein"/>
    <property type="match status" value="1"/>
</dbReference>
<evidence type="ECO:0000256" key="1">
    <source>
        <dbReference type="ARBA" id="ARBA00023224"/>
    </source>
</evidence>
<keyword evidence="4" id="KW-0472">Membrane</keyword>
<dbReference type="SMART" id="SM00283">
    <property type="entry name" value="MA"/>
    <property type="match status" value="1"/>
</dbReference>
<dbReference type="AlphaFoldDB" id="A0A250ID47"/>
<feature type="transmembrane region" description="Helical" evidence="4">
    <location>
        <begin position="111"/>
        <end position="128"/>
    </location>
</feature>
<evidence type="ECO:0000259" key="5">
    <source>
        <dbReference type="PROSITE" id="PS50111"/>
    </source>
</evidence>
<reference evidence="6 7" key="1">
    <citation type="submission" date="2017-06" db="EMBL/GenBank/DDBJ databases">
        <authorList>
            <person name="Kim H.J."/>
            <person name="Triplett B.A."/>
        </authorList>
    </citation>
    <scope>NUCLEOTIDE SEQUENCE [LARGE SCALE GENOMIC DNA]</scope>
    <source>
        <strain evidence="6 7">DSM 14713</strain>
    </source>
</reference>
<dbReference type="GO" id="GO:0004888">
    <property type="term" value="F:transmembrane signaling receptor activity"/>
    <property type="evidence" value="ECO:0007669"/>
    <property type="project" value="InterPro"/>
</dbReference>
<sequence>METYRDFQWERAPARLSQLAWLGLGLTPLWFLLDVLHMNGVQVHGRMPDDAVWGVAALVRLPWGLLPLAVLAAGERMSRAVLPTVMFWATALFALGNEWAFHRLGLSGTRYHAVGLLIDLLLAPSLMPSGRSERFGFYALFALMHGLFTAVWSTVSLTAQFVTDAPVLLAAVLGALALESLRASHIRNFHLRRDTTRTLAELERSRGRVVQTGRVLADSALVLSSTLEDMAEQAALVRVAALRISSASEQMASAAGALFRHSRASATQADEAQRYTGEVDGLVNGLESGLSAIGHAVGRSALSVQKLEESSDRIHGFVETIQEMAAATNMLALNAGIEAARAGEHGRGFAVVAREVSKLAAESGRSSARISEVMGGVTGQMSETLHAVGLIRETSERFTPLLESARTTLRSIRETVQQNQKLMEKSSGEAERQAEQTAHISQACATLLELVDTYVRMGTDLSATARRLGTMGDELAGLLPEPGPRGPSRT</sequence>
<feature type="transmembrane region" description="Helical" evidence="4">
    <location>
        <begin position="80"/>
        <end position="99"/>
    </location>
</feature>
<evidence type="ECO:0000313" key="6">
    <source>
        <dbReference type="EMBL" id="ATB29769.1"/>
    </source>
</evidence>
<feature type="transmembrane region" description="Helical" evidence="4">
    <location>
        <begin position="51"/>
        <end position="73"/>
    </location>
</feature>
<dbReference type="PRINTS" id="PR00260">
    <property type="entry name" value="CHEMTRNSDUCR"/>
</dbReference>
<feature type="domain" description="Methyl-accepting transducer" evidence="5">
    <location>
        <begin position="219"/>
        <end position="452"/>
    </location>
</feature>
<keyword evidence="4" id="KW-1133">Transmembrane helix</keyword>
<dbReference type="OrthoDB" id="5524634at2"/>
<dbReference type="InterPro" id="IPR004089">
    <property type="entry name" value="MCPsignal_dom"/>
</dbReference>
<dbReference type="SUPFAM" id="SSF58104">
    <property type="entry name" value="Methyl-accepting chemotaxis protein (MCP) signaling domain"/>
    <property type="match status" value="1"/>
</dbReference>
<accession>A0A250ID47</accession>
<feature type="transmembrane region" description="Helical" evidence="4">
    <location>
        <begin position="135"/>
        <end position="155"/>
    </location>
</feature>
<comment type="similarity">
    <text evidence="2">Belongs to the methyl-accepting chemotaxis (MCP) protein family.</text>
</comment>
<dbReference type="GO" id="GO:0007165">
    <property type="term" value="P:signal transduction"/>
    <property type="evidence" value="ECO:0007669"/>
    <property type="project" value="UniProtKB-KW"/>
</dbReference>
<dbReference type="GO" id="GO:0006935">
    <property type="term" value="P:chemotaxis"/>
    <property type="evidence" value="ECO:0007669"/>
    <property type="project" value="InterPro"/>
</dbReference>
<organism evidence="6 7">
    <name type="scientific">Melittangium boletus DSM 14713</name>
    <dbReference type="NCBI Taxonomy" id="1294270"/>
    <lineage>
        <taxon>Bacteria</taxon>
        <taxon>Pseudomonadati</taxon>
        <taxon>Myxococcota</taxon>
        <taxon>Myxococcia</taxon>
        <taxon>Myxococcales</taxon>
        <taxon>Cystobacterineae</taxon>
        <taxon>Archangiaceae</taxon>
        <taxon>Melittangium</taxon>
    </lineage>
</organism>
<dbReference type="KEGG" id="mbd:MEBOL_003224"/>
<feature type="transmembrane region" description="Helical" evidence="4">
    <location>
        <begin position="12"/>
        <end position="31"/>
    </location>
</feature>
<evidence type="ECO:0000256" key="4">
    <source>
        <dbReference type="SAM" id="Phobius"/>
    </source>
</evidence>
<keyword evidence="1 3" id="KW-0807">Transducer</keyword>
<dbReference type="PROSITE" id="PS50111">
    <property type="entry name" value="CHEMOTAXIS_TRANSDUC_2"/>
    <property type="match status" value="1"/>
</dbReference>
<protein>
    <submittedName>
        <fullName evidence="6">Methyl-accepting chemotaxis protein</fullName>
    </submittedName>
</protein>
<evidence type="ECO:0000256" key="3">
    <source>
        <dbReference type="PROSITE-ProRule" id="PRU00284"/>
    </source>
</evidence>
<dbReference type="PANTHER" id="PTHR32089">
    <property type="entry name" value="METHYL-ACCEPTING CHEMOTAXIS PROTEIN MCPB"/>
    <property type="match status" value="1"/>
</dbReference>
<dbReference type="Pfam" id="PF00015">
    <property type="entry name" value="MCPsignal"/>
    <property type="match status" value="1"/>
</dbReference>
<evidence type="ECO:0000256" key="2">
    <source>
        <dbReference type="ARBA" id="ARBA00029447"/>
    </source>
</evidence>
<proteinExistence type="inferred from homology"/>
<dbReference type="PANTHER" id="PTHR32089:SF112">
    <property type="entry name" value="LYSOZYME-LIKE PROTEIN-RELATED"/>
    <property type="match status" value="1"/>
</dbReference>
<keyword evidence="4" id="KW-0812">Transmembrane</keyword>
<dbReference type="Proteomes" id="UP000217289">
    <property type="component" value="Chromosome"/>
</dbReference>